<dbReference type="SUPFAM" id="SSF54637">
    <property type="entry name" value="Thioesterase/thiol ester dehydrase-isomerase"/>
    <property type="match status" value="2"/>
</dbReference>
<protein>
    <recommendedName>
        <fullName evidence="1">FAS1-like dehydratase domain-containing protein</fullName>
    </recommendedName>
</protein>
<gene>
    <name evidence="2" type="ORF">DIC66_19240</name>
</gene>
<dbReference type="InterPro" id="IPR039569">
    <property type="entry name" value="FAS1-like_DH_region"/>
</dbReference>
<reference evidence="2 3" key="1">
    <citation type="submission" date="2018-05" db="EMBL/GenBank/DDBJ databases">
        <title>Rhodoferax soyangensis sp.nov., isolated from an oligotrophic freshwater lake.</title>
        <authorList>
            <person name="Park M."/>
        </authorList>
    </citation>
    <scope>NUCLEOTIDE SEQUENCE [LARGE SCALE GENOMIC DNA]</scope>
    <source>
        <strain evidence="2 3">IMCC26218</strain>
    </source>
</reference>
<organism evidence="2 3">
    <name type="scientific">Rhodoferax lacus</name>
    <dbReference type="NCBI Taxonomy" id="2184758"/>
    <lineage>
        <taxon>Bacteria</taxon>
        <taxon>Pseudomonadati</taxon>
        <taxon>Pseudomonadota</taxon>
        <taxon>Betaproteobacteria</taxon>
        <taxon>Burkholderiales</taxon>
        <taxon>Comamonadaceae</taxon>
        <taxon>Rhodoferax</taxon>
    </lineage>
</organism>
<feature type="domain" description="FAS1-like dehydratase" evidence="1">
    <location>
        <begin position="28"/>
        <end position="152"/>
    </location>
</feature>
<dbReference type="Pfam" id="PF13452">
    <property type="entry name" value="FAS1_DH_region"/>
    <property type="match status" value="1"/>
</dbReference>
<evidence type="ECO:0000313" key="2">
    <source>
        <dbReference type="EMBL" id="RFO95250.1"/>
    </source>
</evidence>
<dbReference type="Gene3D" id="3.10.129.10">
    <property type="entry name" value="Hotdog Thioesterase"/>
    <property type="match status" value="2"/>
</dbReference>
<dbReference type="CDD" id="cd03441">
    <property type="entry name" value="R_hydratase_like"/>
    <property type="match status" value="1"/>
</dbReference>
<evidence type="ECO:0000259" key="1">
    <source>
        <dbReference type="Pfam" id="PF13452"/>
    </source>
</evidence>
<dbReference type="GO" id="GO:0006633">
    <property type="term" value="P:fatty acid biosynthetic process"/>
    <property type="evidence" value="ECO:0007669"/>
    <property type="project" value="TreeGrafter"/>
</dbReference>
<proteinExistence type="predicted"/>
<dbReference type="OrthoDB" id="9774179at2"/>
<dbReference type="Proteomes" id="UP000260665">
    <property type="component" value="Unassembled WGS sequence"/>
</dbReference>
<evidence type="ECO:0000313" key="3">
    <source>
        <dbReference type="Proteomes" id="UP000260665"/>
    </source>
</evidence>
<accession>A0A3E1R988</accession>
<comment type="caution">
    <text evidence="2">The sequence shown here is derived from an EMBL/GenBank/DDBJ whole genome shotgun (WGS) entry which is preliminary data.</text>
</comment>
<dbReference type="PANTHER" id="PTHR43437:SF3">
    <property type="entry name" value="HYDROXYACYL-THIOESTER DEHYDRATASE TYPE 2, MITOCHONDRIAL"/>
    <property type="match status" value="1"/>
</dbReference>
<dbReference type="EMBL" id="QFZK01000019">
    <property type="protein sequence ID" value="RFO95250.1"/>
    <property type="molecule type" value="Genomic_DNA"/>
</dbReference>
<name>A0A3E1R988_9BURK</name>
<dbReference type="AlphaFoldDB" id="A0A3E1R988"/>
<sequence>MDEATVKGKLLAPSIGDDSLAQARALLGMPIRVEQWNEEASWDAIRHYSWGIGDDNPLFCDPAYAKTTKWGGLVAPPTFFFGIWDAVVAPGLPDVQWFYSGIDAEFHQPIRRNDVVTAKAEYVDAQPLSGKTVSNMIVQTGDVQYTNQDGHLLTRVKSHTFRVGRQSAEGGLRYAPREKHVYSADELEKIVSAQVNEYRRGAEVLFWDDVVDGTLLPGTVRGPINQQDMTAYYCGAVGTSGYKSTKLRWKYRDWAHHSPERLPNNYDKSYFGAAVLPSIGHQDAKVATQDLGMPGPYDNGPQRCGMVTTTLTNWIGDQGFVRALSIRLKLPVIFGDCTYTKGRVTGKRIEGERALVDLEVWAENQLGQTTAKGSATVELPRR</sequence>
<dbReference type="InterPro" id="IPR050965">
    <property type="entry name" value="UPF0336/Enoyl-CoA_hydratase"/>
</dbReference>
<dbReference type="PANTHER" id="PTHR43437">
    <property type="entry name" value="HYDROXYACYL-THIOESTER DEHYDRATASE TYPE 2, MITOCHONDRIAL-RELATED"/>
    <property type="match status" value="1"/>
</dbReference>
<keyword evidence="3" id="KW-1185">Reference proteome</keyword>
<dbReference type="RefSeq" id="WP_117179809.1">
    <property type="nucleotide sequence ID" value="NZ_QFZK01000019.1"/>
</dbReference>
<dbReference type="GO" id="GO:0019171">
    <property type="term" value="F:(3R)-hydroxyacyl-[acyl-carrier-protein] dehydratase activity"/>
    <property type="evidence" value="ECO:0007669"/>
    <property type="project" value="TreeGrafter"/>
</dbReference>
<dbReference type="InterPro" id="IPR029069">
    <property type="entry name" value="HotDog_dom_sf"/>
</dbReference>